<dbReference type="SUPFAM" id="SSF53474">
    <property type="entry name" value="alpha/beta-Hydrolases"/>
    <property type="match status" value="1"/>
</dbReference>
<dbReference type="Gene3D" id="3.40.50.1820">
    <property type="entry name" value="alpha/beta hydrolase"/>
    <property type="match status" value="1"/>
</dbReference>
<proteinExistence type="predicted"/>
<comment type="caution">
    <text evidence="2">The sequence shown here is derived from an EMBL/GenBank/DDBJ whole genome shotgun (WGS) entry which is preliminary data.</text>
</comment>
<accession>A0AA88D6U6</accession>
<feature type="domain" description="Dienelactone hydrolase" evidence="1">
    <location>
        <begin position="29"/>
        <end position="234"/>
    </location>
</feature>
<name>A0AA88D6U6_FICCA</name>
<dbReference type="EMBL" id="BTGU01000023">
    <property type="protein sequence ID" value="GMN46570.1"/>
    <property type="molecule type" value="Genomic_DNA"/>
</dbReference>
<dbReference type="Proteomes" id="UP001187192">
    <property type="component" value="Unassembled WGS sequence"/>
</dbReference>
<dbReference type="AlphaFoldDB" id="A0AA88D6U6"/>
<dbReference type="PANTHER" id="PTHR17630">
    <property type="entry name" value="DIENELACTONE HYDROLASE"/>
    <property type="match status" value="1"/>
</dbReference>
<evidence type="ECO:0000259" key="1">
    <source>
        <dbReference type="Pfam" id="PF01738"/>
    </source>
</evidence>
<dbReference type="InterPro" id="IPR029058">
    <property type="entry name" value="AB_hydrolase_fold"/>
</dbReference>
<reference evidence="2" key="1">
    <citation type="submission" date="2023-07" db="EMBL/GenBank/DDBJ databases">
        <title>draft genome sequence of fig (Ficus carica).</title>
        <authorList>
            <person name="Takahashi T."/>
            <person name="Nishimura K."/>
        </authorList>
    </citation>
    <scope>NUCLEOTIDE SEQUENCE</scope>
</reference>
<protein>
    <recommendedName>
        <fullName evidence="1">Dienelactone hydrolase domain-containing protein</fullName>
    </recommendedName>
</protein>
<dbReference type="GO" id="GO:0016787">
    <property type="term" value="F:hydrolase activity"/>
    <property type="evidence" value="ECO:0007669"/>
    <property type="project" value="InterPro"/>
</dbReference>
<dbReference type="PANTHER" id="PTHR17630:SF97">
    <property type="entry name" value="ENDO-1,31,4-BETA-D-GLUCANASE-LIKE"/>
    <property type="match status" value="1"/>
</dbReference>
<sequence length="262" mass="28299">MSGPECCSNPPILNPSSGAGHIEKLGGIESYVSGTPNSKLAVVLISDVYGYQAPKLRKLADKIAAAGFFVAVPDFLHGDPYVPDVADRPIAVWLKDHGTDKGFEEAKPVIEDLKSRGISAIGAAGFCWGAKVVVELAKFNNFIKAAALLHPSFVTVDDIKEVTVPITILGAEFDHLSPPELVKKFKEVLSAKPEIDHVVKIYPGVKHGWSVRYDVLGGVSYERAEEAHKDLIEWAAAPHPLMGQVGPVLAEQFNRRSLAKEN</sequence>
<gene>
    <name evidence="2" type="ORF">TIFTF001_015751</name>
</gene>
<keyword evidence="3" id="KW-1185">Reference proteome</keyword>
<organism evidence="2 3">
    <name type="scientific">Ficus carica</name>
    <name type="common">Common fig</name>
    <dbReference type="NCBI Taxonomy" id="3494"/>
    <lineage>
        <taxon>Eukaryota</taxon>
        <taxon>Viridiplantae</taxon>
        <taxon>Streptophyta</taxon>
        <taxon>Embryophyta</taxon>
        <taxon>Tracheophyta</taxon>
        <taxon>Spermatophyta</taxon>
        <taxon>Magnoliopsida</taxon>
        <taxon>eudicotyledons</taxon>
        <taxon>Gunneridae</taxon>
        <taxon>Pentapetalae</taxon>
        <taxon>rosids</taxon>
        <taxon>fabids</taxon>
        <taxon>Rosales</taxon>
        <taxon>Moraceae</taxon>
        <taxon>Ficeae</taxon>
        <taxon>Ficus</taxon>
    </lineage>
</organism>
<dbReference type="Pfam" id="PF01738">
    <property type="entry name" value="DLH"/>
    <property type="match status" value="1"/>
</dbReference>
<dbReference type="InterPro" id="IPR002925">
    <property type="entry name" value="Dienelactn_hydro"/>
</dbReference>
<evidence type="ECO:0000313" key="3">
    <source>
        <dbReference type="Proteomes" id="UP001187192"/>
    </source>
</evidence>
<evidence type="ECO:0000313" key="2">
    <source>
        <dbReference type="EMBL" id="GMN46570.1"/>
    </source>
</evidence>